<keyword evidence="4 8" id="KW-0378">Hydrolase</keyword>
<dbReference type="InterPro" id="IPR015500">
    <property type="entry name" value="Peptidase_S8_subtilisin-rel"/>
</dbReference>
<dbReference type="Gene3D" id="3.40.50.200">
    <property type="entry name" value="Peptidase S8/S53 domain"/>
    <property type="match status" value="2"/>
</dbReference>
<feature type="region of interest" description="Disordered" evidence="9">
    <location>
        <begin position="728"/>
        <end position="747"/>
    </location>
</feature>
<dbReference type="PANTHER" id="PTHR42884">
    <property type="entry name" value="PROPROTEIN CONVERTASE SUBTILISIN/KEXIN-RELATED"/>
    <property type="match status" value="1"/>
</dbReference>
<protein>
    <recommendedName>
        <fullName evidence="12">P/Homo B domain-containing protein</fullName>
    </recommendedName>
</protein>
<feature type="compositionally biased region" description="Low complexity" evidence="9">
    <location>
        <begin position="672"/>
        <end position="681"/>
    </location>
</feature>
<dbReference type="PROSITE" id="PS00138">
    <property type="entry name" value="SUBTILASE_SER"/>
    <property type="match status" value="1"/>
</dbReference>
<evidence type="ECO:0000256" key="10">
    <source>
        <dbReference type="SAM" id="Phobius"/>
    </source>
</evidence>
<dbReference type="Gene3D" id="2.60.120.260">
    <property type="entry name" value="Galactose-binding domain-like"/>
    <property type="match status" value="1"/>
</dbReference>
<dbReference type="EMBL" id="JANAWD010000209">
    <property type="protein sequence ID" value="KAJ3483910.1"/>
    <property type="molecule type" value="Genomic_DNA"/>
</dbReference>
<keyword evidence="14" id="KW-1185">Reference proteome</keyword>
<dbReference type="GO" id="GO:0004252">
    <property type="term" value="F:serine-type endopeptidase activity"/>
    <property type="evidence" value="ECO:0007669"/>
    <property type="project" value="UniProtKB-UniRule"/>
</dbReference>
<evidence type="ECO:0000256" key="9">
    <source>
        <dbReference type="SAM" id="MobiDB-lite"/>
    </source>
</evidence>
<feature type="signal peptide" evidence="11">
    <location>
        <begin position="1"/>
        <end position="20"/>
    </location>
</feature>
<keyword evidence="6" id="KW-0106">Calcium</keyword>
<evidence type="ECO:0000256" key="8">
    <source>
        <dbReference type="PROSITE-ProRule" id="PRU01240"/>
    </source>
</evidence>
<dbReference type="PRINTS" id="PR00723">
    <property type="entry name" value="SUBTILISIN"/>
</dbReference>
<feature type="compositionally biased region" description="Low complexity" evidence="9">
    <location>
        <begin position="621"/>
        <end position="636"/>
    </location>
</feature>
<keyword evidence="5 8" id="KW-0720">Serine protease</keyword>
<accession>A0AAD5V1W3</accession>
<comment type="similarity">
    <text evidence="1">Belongs to the peptidase S8 family. Furin subfamily.</text>
</comment>
<dbReference type="PROSITE" id="PS00136">
    <property type="entry name" value="SUBTILASE_ASP"/>
    <property type="match status" value="1"/>
</dbReference>
<feature type="compositionally biased region" description="Polar residues" evidence="9">
    <location>
        <begin position="814"/>
        <end position="824"/>
    </location>
</feature>
<feature type="transmembrane region" description="Helical" evidence="10">
    <location>
        <begin position="696"/>
        <end position="717"/>
    </location>
</feature>
<dbReference type="InterPro" id="IPR000209">
    <property type="entry name" value="Peptidase_S8/S53_dom"/>
</dbReference>
<evidence type="ECO:0000256" key="7">
    <source>
        <dbReference type="PIRSR" id="PIRSR615500-1"/>
    </source>
</evidence>
<evidence type="ECO:0000313" key="13">
    <source>
        <dbReference type="EMBL" id="KAJ3483910.1"/>
    </source>
</evidence>
<feature type="chain" id="PRO_5041984157" description="P/Homo B domain-containing protein" evidence="11">
    <location>
        <begin position="21"/>
        <end position="851"/>
    </location>
</feature>
<evidence type="ECO:0000256" key="2">
    <source>
        <dbReference type="ARBA" id="ARBA00022670"/>
    </source>
</evidence>
<dbReference type="PROSITE" id="PS51892">
    <property type="entry name" value="SUBTILASE"/>
    <property type="match status" value="1"/>
</dbReference>
<dbReference type="Pfam" id="PF00082">
    <property type="entry name" value="Peptidase_S8"/>
    <property type="match status" value="2"/>
</dbReference>
<dbReference type="GO" id="GO:0005802">
    <property type="term" value="C:trans-Golgi network"/>
    <property type="evidence" value="ECO:0007669"/>
    <property type="project" value="TreeGrafter"/>
</dbReference>
<feature type="region of interest" description="Disordered" evidence="9">
    <location>
        <begin position="617"/>
        <end position="681"/>
    </location>
</feature>
<dbReference type="GO" id="GO:0000139">
    <property type="term" value="C:Golgi membrane"/>
    <property type="evidence" value="ECO:0007669"/>
    <property type="project" value="TreeGrafter"/>
</dbReference>
<organism evidence="13 14">
    <name type="scientific">Meripilus lineatus</name>
    <dbReference type="NCBI Taxonomy" id="2056292"/>
    <lineage>
        <taxon>Eukaryota</taxon>
        <taxon>Fungi</taxon>
        <taxon>Dikarya</taxon>
        <taxon>Basidiomycota</taxon>
        <taxon>Agaricomycotina</taxon>
        <taxon>Agaricomycetes</taxon>
        <taxon>Polyporales</taxon>
        <taxon>Meripilaceae</taxon>
        <taxon>Meripilus</taxon>
    </lineage>
</organism>
<dbReference type="CDD" id="cd04059">
    <property type="entry name" value="Peptidases_S8_Protein_convertases_Kexins_Furin-like"/>
    <property type="match status" value="1"/>
</dbReference>
<evidence type="ECO:0000259" key="12">
    <source>
        <dbReference type="PROSITE" id="PS51829"/>
    </source>
</evidence>
<feature type="active site" description="Charge relay system" evidence="7 8">
    <location>
        <position position="238"/>
    </location>
</feature>
<dbReference type="SUPFAM" id="SSF49785">
    <property type="entry name" value="Galactose-binding domain-like"/>
    <property type="match status" value="1"/>
</dbReference>
<dbReference type="Pfam" id="PF01483">
    <property type="entry name" value="P_proprotein"/>
    <property type="match status" value="1"/>
</dbReference>
<dbReference type="InterPro" id="IPR034182">
    <property type="entry name" value="Kexin/furin"/>
</dbReference>
<dbReference type="AlphaFoldDB" id="A0AAD5V1W3"/>
<evidence type="ECO:0000256" key="6">
    <source>
        <dbReference type="ARBA" id="ARBA00022837"/>
    </source>
</evidence>
<sequence>MRLPLSLLLALLVHESLVYAKPAKRQYSTHDYYVLEHVPYAGASLDECARELGVEVVERAGELANHWLVRTTKPDSSLSTRDSGDRIMRRFQQIQERASSSLSSRSEDVKHSRRVASSLRYLEPQVLRKRVKRAPPPIPGPNAVGAESSSSIAQRLKIVDPEFGRQWHLVNDDYPQHMMNVTRVWEMGITGKGVISALVDDGLDYNSDDLAANFYAEGSYDYNDHTDLPTPALFDDHHGTRCAGQIAAGRNNVCGVGIAYESKVAGLRILSGPISDVDEAAALNYAMEGPGYLIKEGYPQRYSAIGRGHGLGSVFVFASIFSVTVASVDYKGLHPDYSEACAANMIVAYSSGSGNHITTTDIGKNRCAHSHGGTSAAAPNAAGVFALALSVRPDLSWRDIQHLCVQTAFRINPEDPDWERTATGRYFSYKYGYGSLNGYEFVKAAQEWKTVKPQAFIEAPVVQVNNGTMDLFRESSGGSFIIGGGVASEMEITQAMLNDNNFEKLEHITIKVWITHSRRGDVEVELVSPNGIRSVLAGKRYQDSDNTGFPGWTFMTVKHWDENPLGKWTIRVSDQEKEDESGVFLGWTMTLWGSVIDATKVRLYDIPLVEGLLPPLATNEPSHPSVSSSALASSTKTHTKPTAHLPGDHGSAPGEADKPSFPGKPGGGVAQPSGSPSPTPDSGWFAELGNLVTNQMWLFLAIGVVIVFSAGVGFYLYRRQVNRRKDYASLPTGDDVPMGSVGRRAGPRTKELYDAFGEMSDEEDADESTVLRSVRPQDMSPGGFQSRFLDDDDPTTGGRTPATRYKDEPEQPKASGSGSGSHQPTEPERPHSPAGSGGSGDGSWEHASETR</sequence>
<comment type="caution">
    <text evidence="13">The sequence shown here is derived from an EMBL/GenBank/DDBJ whole genome shotgun (WGS) entry which is preliminary data.</text>
</comment>
<evidence type="ECO:0000256" key="1">
    <source>
        <dbReference type="ARBA" id="ARBA00005325"/>
    </source>
</evidence>
<feature type="active site" description="Charge relay system" evidence="7 8">
    <location>
        <position position="375"/>
    </location>
</feature>
<evidence type="ECO:0000313" key="14">
    <source>
        <dbReference type="Proteomes" id="UP001212997"/>
    </source>
</evidence>
<proteinExistence type="inferred from homology"/>
<evidence type="ECO:0000256" key="11">
    <source>
        <dbReference type="SAM" id="SignalP"/>
    </source>
</evidence>
<dbReference type="PROSITE" id="PS51829">
    <property type="entry name" value="P_HOMO_B"/>
    <property type="match status" value="1"/>
</dbReference>
<evidence type="ECO:0000256" key="4">
    <source>
        <dbReference type="ARBA" id="ARBA00022801"/>
    </source>
</evidence>
<dbReference type="InterPro" id="IPR023827">
    <property type="entry name" value="Peptidase_S8_Asp-AS"/>
</dbReference>
<gene>
    <name evidence="13" type="ORF">NLI96_g5992</name>
</gene>
<evidence type="ECO:0000256" key="3">
    <source>
        <dbReference type="ARBA" id="ARBA00022729"/>
    </source>
</evidence>
<evidence type="ECO:0000256" key="5">
    <source>
        <dbReference type="ARBA" id="ARBA00022825"/>
    </source>
</evidence>
<dbReference type="InterPro" id="IPR022398">
    <property type="entry name" value="Peptidase_S8_His-AS"/>
</dbReference>
<dbReference type="FunFam" id="2.60.120.260:FF:000026">
    <property type="entry name" value="proprotein convertase subtilisin/kexin type 7"/>
    <property type="match status" value="1"/>
</dbReference>
<dbReference type="Proteomes" id="UP001212997">
    <property type="component" value="Unassembled WGS sequence"/>
</dbReference>
<feature type="region of interest" description="Disordered" evidence="9">
    <location>
        <begin position="757"/>
        <end position="851"/>
    </location>
</feature>
<dbReference type="PANTHER" id="PTHR42884:SF14">
    <property type="entry name" value="NEUROENDOCRINE CONVERTASE 1"/>
    <property type="match status" value="1"/>
</dbReference>
<dbReference type="InterPro" id="IPR002884">
    <property type="entry name" value="P_dom"/>
</dbReference>
<name>A0AAD5V1W3_9APHY</name>
<keyword evidence="3 11" id="KW-0732">Signal</keyword>
<keyword evidence="10" id="KW-0472">Membrane</keyword>
<dbReference type="PROSITE" id="PS00137">
    <property type="entry name" value="SUBTILASE_HIS"/>
    <property type="match status" value="1"/>
</dbReference>
<dbReference type="GO" id="GO:0016485">
    <property type="term" value="P:protein processing"/>
    <property type="evidence" value="ECO:0007669"/>
    <property type="project" value="TreeGrafter"/>
</dbReference>
<feature type="active site" description="Charge relay system" evidence="7 8">
    <location>
        <position position="200"/>
    </location>
</feature>
<reference evidence="13" key="1">
    <citation type="submission" date="2022-07" db="EMBL/GenBank/DDBJ databases">
        <title>Genome Sequence of Physisporinus lineatus.</title>
        <authorList>
            <person name="Buettner E."/>
        </authorList>
    </citation>
    <scope>NUCLEOTIDE SEQUENCE</scope>
    <source>
        <strain evidence="13">VT162</strain>
    </source>
</reference>
<keyword evidence="10" id="KW-0812">Transmembrane</keyword>
<feature type="domain" description="P/Homo B" evidence="12">
    <location>
        <begin position="451"/>
        <end position="597"/>
    </location>
</feature>
<dbReference type="SUPFAM" id="SSF52743">
    <property type="entry name" value="Subtilisin-like"/>
    <property type="match status" value="1"/>
</dbReference>
<dbReference type="InterPro" id="IPR023828">
    <property type="entry name" value="Peptidase_S8_Ser-AS"/>
</dbReference>
<dbReference type="InterPro" id="IPR008979">
    <property type="entry name" value="Galactose-bd-like_sf"/>
</dbReference>
<dbReference type="InterPro" id="IPR036852">
    <property type="entry name" value="Peptidase_S8/S53_dom_sf"/>
</dbReference>
<keyword evidence="10" id="KW-1133">Transmembrane helix</keyword>
<keyword evidence="2 8" id="KW-0645">Protease</keyword>